<dbReference type="AlphaFoldDB" id="A0A1D6QRY5"/>
<organism evidence="1">
    <name type="scientific">Zea mays</name>
    <name type="common">Maize</name>
    <dbReference type="NCBI Taxonomy" id="4577"/>
    <lineage>
        <taxon>Eukaryota</taxon>
        <taxon>Viridiplantae</taxon>
        <taxon>Streptophyta</taxon>
        <taxon>Embryophyta</taxon>
        <taxon>Tracheophyta</taxon>
        <taxon>Spermatophyta</taxon>
        <taxon>Magnoliopsida</taxon>
        <taxon>Liliopsida</taxon>
        <taxon>Poales</taxon>
        <taxon>Poaceae</taxon>
        <taxon>PACMAD clade</taxon>
        <taxon>Panicoideae</taxon>
        <taxon>Andropogonodae</taxon>
        <taxon>Andropogoneae</taxon>
        <taxon>Tripsacinae</taxon>
        <taxon>Zea</taxon>
    </lineage>
</organism>
<reference evidence="1" key="1">
    <citation type="submission" date="2015-12" db="EMBL/GenBank/DDBJ databases">
        <title>Update maize B73 reference genome by single molecule sequencing technologies.</title>
        <authorList>
            <consortium name="Maize Genome Sequencing Project"/>
            <person name="Ware D."/>
        </authorList>
    </citation>
    <scope>NUCLEOTIDE SEQUENCE</scope>
    <source>
        <tissue evidence="1">Seedling</tissue>
    </source>
</reference>
<sequence>MGFVDDSKGHDVATRGGTYNKLATQISLPPSYITAEDTGKISGTIWTEEVVLHSTTAARKTGEAMQRKMAQPFEAKHQGNQLPVPLVPIIGKGVLEEEVMVSFVATNGEPTTMATSKMV</sequence>
<gene>
    <name evidence="1" type="ORF">ZEAMMB73_Zm00001d053742</name>
</gene>
<accession>A0A1D6QRY5</accession>
<dbReference type="EMBL" id="CM000780">
    <property type="protein sequence ID" value="AQK60252.1"/>
    <property type="molecule type" value="Genomic_DNA"/>
</dbReference>
<name>A0A1D6QRY5_MAIZE</name>
<evidence type="ECO:0000313" key="1">
    <source>
        <dbReference type="EMBL" id="AQK60252.1"/>
    </source>
</evidence>
<protein>
    <submittedName>
        <fullName evidence="1">Uncharacterized protein</fullName>
    </submittedName>
</protein>
<proteinExistence type="predicted"/>
<dbReference type="InParanoid" id="A0A1D6QRY5"/>